<dbReference type="Gene3D" id="3.40.50.720">
    <property type="entry name" value="NAD(P)-binding Rossmann-like Domain"/>
    <property type="match status" value="1"/>
</dbReference>
<dbReference type="Pfam" id="PF03447">
    <property type="entry name" value="NAD_binding_3"/>
    <property type="match status" value="1"/>
</dbReference>
<dbReference type="InterPro" id="IPR001342">
    <property type="entry name" value="HDH_cat"/>
</dbReference>
<keyword evidence="15" id="KW-1185">Reference proteome</keyword>
<dbReference type="RefSeq" id="WP_137998777.1">
    <property type="nucleotide sequence ID" value="NZ_SJDU01000240.1"/>
</dbReference>
<evidence type="ECO:0000259" key="12">
    <source>
        <dbReference type="Pfam" id="PF00742"/>
    </source>
</evidence>
<proteinExistence type="inferred from homology"/>
<protein>
    <recommendedName>
        <fullName evidence="5 10">Homoserine dehydrogenase</fullName>
        <ecNumber evidence="4 10">1.1.1.3</ecNumber>
    </recommendedName>
</protein>
<evidence type="ECO:0000256" key="8">
    <source>
        <dbReference type="ARBA" id="ARBA00023002"/>
    </source>
</evidence>
<dbReference type="PANTHER" id="PTHR43331">
    <property type="entry name" value="HOMOSERINE DEHYDROGENASE"/>
    <property type="match status" value="1"/>
</dbReference>
<dbReference type="EC" id="1.1.1.3" evidence="4 10"/>
<dbReference type="InterPro" id="IPR036291">
    <property type="entry name" value="NAD(P)-bd_dom_sf"/>
</dbReference>
<feature type="domain" description="Homoserine dehydrogenase catalytic" evidence="12">
    <location>
        <begin position="136"/>
        <end position="315"/>
    </location>
</feature>
<dbReference type="Gene3D" id="3.30.360.10">
    <property type="entry name" value="Dihydrodipicolinate Reductase, domain 2"/>
    <property type="match status" value="1"/>
</dbReference>
<dbReference type="InterPro" id="IPR016204">
    <property type="entry name" value="HDH"/>
</dbReference>
<sequence length="420" mass="47034">MNKKKEFKIAIAGYGHVGKDTVKTIIENNEIIEKRTGIKLKIKTVFSRNIDKVKNDKYLDLIEIKTKDLNDILNDKEIDIIIEVLGGMDTAKTLIMEAKKCIVTANKALLANSFAEIVENRKTDIVFEASVAGAVPIIKALKESLVSDKIESVYGILNGTCNFILTNMTKNNLDFGVVLKDAQDKGYAEADPTFDIDGIDTAHKLCILSSIAFSNIMDMNKIFIRGIRNIELSDIIFATEAGYTIKLIAEASIDKNNNVFIFVIPTMLKEDNMLSKVDYAFNAITVVGDRSGENVFYGAGAGGRPTSSAIVSDAITLARNNLITDNLRIPILGFAQKNNDIKIKDFKEKNETFYIRFSSSNNNFETFNKSFLENKIIVEESEEKNNNFMFILKETNINKIIEIIEKTEKIENIFIARIKS</sequence>
<keyword evidence="10" id="KW-0521">NADP</keyword>
<feature type="domain" description="Aspartate/homoserine dehydrogenase NAD-binding" evidence="13">
    <location>
        <begin position="13"/>
        <end position="123"/>
    </location>
</feature>
<dbReference type="InterPro" id="IPR019811">
    <property type="entry name" value="HDH_CS"/>
</dbReference>
<dbReference type="GO" id="GO:0004412">
    <property type="term" value="F:homoserine dehydrogenase activity"/>
    <property type="evidence" value="ECO:0007669"/>
    <property type="project" value="UniProtKB-EC"/>
</dbReference>
<dbReference type="NCBIfam" id="NF004976">
    <property type="entry name" value="PRK06349.1"/>
    <property type="match status" value="1"/>
</dbReference>
<name>A0ABY2TQB6_9SPIR</name>
<evidence type="ECO:0000256" key="9">
    <source>
        <dbReference type="ARBA" id="ARBA00023167"/>
    </source>
</evidence>
<evidence type="ECO:0000256" key="4">
    <source>
        <dbReference type="ARBA" id="ARBA00013213"/>
    </source>
</evidence>
<reference evidence="14 15" key="1">
    <citation type="journal article" date="2019" name="Anaerobe">
        <title>Brachyspira catarrhinii sp. nov., an anaerobic intestinal spirochaete isolated from vervet monkeys may have been misidentified as Brachyspira aalborgi in previous studies.</title>
        <authorList>
            <person name="Phillips N.D."/>
            <person name="La T."/>
            <person name="Hampson D.J."/>
        </authorList>
    </citation>
    <scope>NUCLEOTIDE SEQUENCE [LARGE SCALE GENOMIC DNA]</scope>
    <source>
        <strain evidence="14 15">Z12</strain>
    </source>
</reference>
<evidence type="ECO:0000256" key="3">
    <source>
        <dbReference type="ARBA" id="ARBA00006753"/>
    </source>
</evidence>
<comment type="pathway">
    <text evidence="2 10">Amino-acid biosynthesis; L-methionine biosynthesis via de novo pathway; L-homoserine from L-aspartate: step 3/3.</text>
</comment>
<comment type="pathway">
    <text evidence="1 10">Amino-acid biosynthesis; L-threonine biosynthesis; L-threonine from L-aspartate: step 3/5.</text>
</comment>
<evidence type="ECO:0000256" key="6">
    <source>
        <dbReference type="ARBA" id="ARBA00022605"/>
    </source>
</evidence>
<keyword evidence="6 10" id="KW-0028">Amino-acid biosynthesis</keyword>
<evidence type="ECO:0000256" key="5">
    <source>
        <dbReference type="ARBA" id="ARBA00013376"/>
    </source>
</evidence>
<evidence type="ECO:0000256" key="11">
    <source>
        <dbReference type="RuleBase" id="RU004171"/>
    </source>
</evidence>
<comment type="catalytic activity">
    <reaction evidence="10">
        <text>L-homoserine + NADP(+) = L-aspartate 4-semialdehyde + NADPH + H(+)</text>
        <dbReference type="Rhea" id="RHEA:15761"/>
        <dbReference type="ChEBI" id="CHEBI:15378"/>
        <dbReference type="ChEBI" id="CHEBI:57476"/>
        <dbReference type="ChEBI" id="CHEBI:57783"/>
        <dbReference type="ChEBI" id="CHEBI:58349"/>
        <dbReference type="ChEBI" id="CHEBI:537519"/>
        <dbReference type="EC" id="1.1.1.3"/>
    </reaction>
</comment>
<dbReference type="EMBL" id="SJDU01000240">
    <property type="protein sequence ID" value="TKZ33344.1"/>
    <property type="molecule type" value="Genomic_DNA"/>
</dbReference>
<evidence type="ECO:0000256" key="7">
    <source>
        <dbReference type="ARBA" id="ARBA00022697"/>
    </source>
</evidence>
<organism evidence="14 15">
    <name type="scientific">Brachyspira catarrhinii</name>
    <dbReference type="NCBI Taxonomy" id="2528966"/>
    <lineage>
        <taxon>Bacteria</taxon>
        <taxon>Pseudomonadati</taxon>
        <taxon>Spirochaetota</taxon>
        <taxon>Spirochaetia</taxon>
        <taxon>Brachyspirales</taxon>
        <taxon>Brachyspiraceae</taxon>
        <taxon>Brachyspira</taxon>
    </lineage>
</organism>
<keyword evidence="7 10" id="KW-0791">Threonine biosynthesis</keyword>
<keyword evidence="9 10" id="KW-0486">Methionine biosynthesis</keyword>
<keyword evidence="8 10" id="KW-0560">Oxidoreductase</keyword>
<dbReference type="InterPro" id="IPR005106">
    <property type="entry name" value="Asp/hSer_DH_NAD-bd"/>
</dbReference>
<comment type="caution">
    <text evidence="14">The sequence shown here is derived from an EMBL/GenBank/DDBJ whole genome shotgun (WGS) entry which is preliminary data.</text>
</comment>
<comment type="similarity">
    <text evidence="3 11">Belongs to the homoserine dehydrogenase family.</text>
</comment>
<evidence type="ECO:0000256" key="2">
    <source>
        <dbReference type="ARBA" id="ARBA00005062"/>
    </source>
</evidence>
<dbReference type="PROSITE" id="PS01042">
    <property type="entry name" value="HOMOSER_DHGENASE"/>
    <property type="match status" value="1"/>
</dbReference>
<dbReference type="Proteomes" id="UP000310168">
    <property type="component" value="Unassembled WGS sequence"/>
</dbReference>
<evidence type="ECO:0000313" key="15">
    <source>
        <dbReference type="Proteomes" id="UP000310168"/>
    </source>
</evidence>
<dbReference type="PIRSF" id="PIRSF000098">
    <property type="entry name" value="Homoser_dehydrog"/>
    <property type="match status" value="1"/>
</dbReference>
<dbReference type="PANTHER" id="PTHR43331:SF1">
    <property type="entry name" value="HOMOSERINE DEHYDROGENASE"/>
    <property type="match status" value="1"/>
</dbReference>
<accession>A0ABY2TQB6</accession>
<evidence type="ECO:0000256" key="10">
    <source>
        <dbReference type="RuleBase" id="RU000579"/>
    </source>
</evidence>
<evidence type="ECO:0000256" key="1">
    <source>
        <dbReference type="ARBA" id="ARBA00005056"/>
    </source>
</evidence>
<dbReference type="SUPFAM" id="SSF51735">
    <property type="entry name" value="NAD(P)-binding Rossmann-fold domains"/>
    <property type="match status" value="1"/>
</dbReference>
<evidence type="ECO:0000259" key="13">
    <source>
        <dbReference type="Pfam" id="PF03447"/>
    </source>
</evidence>
<dbReference type="Pfam" id="PF00742">
    <property type="entry name" value="Homoserine_dh"/>
    <property type="match status" value="1"/>
</dbReference>
<evidence type="ECO:0000313" key="14">
    <source>
        <dbReference type="EMBL" id="TKZ33344.1"/>
    </source>
</evidence>
<dbReference type="Gene3D" id="3.30.70.260">
    <property type="match status" value="1"/>
</dbReference>
<gene>
    <name evidence="14" type="ORF">EZH24_08705</name>
</gene>
<dbReference type="SUPFAM" id="SSF55347">
    <property type="entry name" value="Glyceraldehyde-3-phosphate dehydrogenase-like, C-terminal domain"/>
    <property type="match status" value="1"/>
</dbReference>